<reference evidence="2" key="1">
    <citation type="submission" date="2021-12" db="EMBL/GenBank/DDBJ databases">
        <title>Discovery of the Pendulisporaceae a myxobacterial family with distinct sporulation behavior and unique specialized metabolism.</title>
        <authorList>
            <person name="Garcia R."/>
            <person name="Popoff A."/>
            <person name="Bader C.D."/>
            <person name="Loehr J."/>
            <person name="Walesch S."/>
            <person name="Walt C."/>
            <person name="Boldt J."/>
            <person name="Bunk B."/>
            <person name="Haeckl F.J.F.P.J."/>
            <person name="Gunesch A.P."/>
            <person name="Birkelbach J."/>
            <person name="Nuebel U."/>
            <person name="Pietschmann T."/>
            <person name="Bach T."/>
            <person name="Mueller R."/>
        </authorList>
    </citation>
    <scope>NUCLEOTIDE SEQUENCE</scope>
    <source>
        <strain evidence="2">MSr11367</strain>
    </source>
</reference>
<sequence>MKAVILCGGQGTRIREASEVLPKPMLPIGGKPIVWHIMKSYAAHGVNDFVLCLGYKGWLIKEFFLNYRAMTTDLTVHLGERSDGLQFHGRHASESWNVTLAETGEHTMTGGRVEAVRRYLDKEELFLLTYGDGVSDIDIEKLVAFHRQHGRVCTVTAARPPGRFGEMVLDGGSVREFNEKPQASEGFINAGFFVCDARRIWTYLDGGPGTILEREPMQRLARDGELMAYAHDGFWQPMDTMREYNMLNDLWAGGRAPWCTWKNPDE</sequence>
<dbReference type="Gene3D" id="3.90.550.10">
    <property type="entry name" value="Spore Coat Polysaccharide Biosynthesis Protein SpsA, Chain A"/>
    <property type="match status" value="1"/>
</dbReference>
<organism evidence="2 3">
    <name type="scientific">Pendulispora rubella</name>
    <dbReference type="NCBI Taxonomy" id="2741070"/>
    <lineage>
        <taxon>Bacteria</taxon>
        <taxon>Pseudomonadati</taxon>
        <taxon>Myxococcota</taxon>
        <taxon>Myxococcia</taxon>
        <taxon>Myxococcales</taxon>
        <taxon>Sorangiineae</taxon>
        <taxon>Pendulisporaceae</taxon>
        <taxon>Pendulispora</taxon>
    </lineage>
</organism>
<evidence type="ECO:0000313" key="2">
    <source>
        <dbReference type="EMBL" id="WXB04178.1"/>
    </source>
</evidence>
<dbReference type="EMBL" id="CP089983">
    <property type="protein sequence ID" value="WXB04178.1"/>
    <property type="molecule type" value="Genomic_DNA"/>
</dbReference>
<name>A0ABZ2KZR5_9BACT</name>
<feature type="domain" description="Nucleotidyl transferase" evidence="1">
    <location>
        <begin position="2"/>
        <end position="195"/>
    </location>
</feature>
<dbReference type="InterPro" id="IPR013446">
    <property type="entry name" value="G1P_cyt_trans-like"/>
</dbReference>
<dbReference type="Pfam" id="PF00483">
    <property type="entry name" value="NTP_transferase"/>
    <property type="match status" value="1"/>
</dbReference>
<keyword evidence="3" id="KW-1185">Reference proteome</keyword>
<evidence type="ECO:0000313" key="3">
    <source>
        <dbReference type="Proteomes" id="UP001374803"/>
    </source>
</evidence>
<dbReference type="GO" id="GO:0047343">
    <property type="term" value="F:glucose-1-phosphate cytidylyltransferase activity"/>
    <property type="evidence" value="ECO:0007669"/>
    <property type="project" value="UniProtKB-EC"/>
</dbReference>
<evidence type="ECO:0000259" key="1">
    <source>
        <dbReference type="Pfam" id="PF00483"/>
    </source>
</evidence>
<accession>A0ABZ2KZR5</accession>
<dbReference type="PANTHER" id="PTHR47183">
    <property type="entry name" value="GLUCOSE-1-PHOSPHATE CYTIDYLYLTRANSFERASE-RELATED"/>
    <property type="match status" value="1"/>
</dbReference>
<gene>
    <name evidence="2" type="primary">rfbF</name>
    <name evidence="2" type="ORF">LVJ94_45640</name>
</gene>
<dbReference type="NCBIfam" id="TIGR02623">
    <property type="entry name" value="G1P_cyt_trans"/>
    <property type="match status" value="1"/>
</dbReference>
<keyword evidence="2" id="KW-0808">Transferase</keyword>
<dbReference type="InterPro" id="IPR029044">
    <property type="entry name" value="Nucleotide-diphossugar_trans"/>
</dbReference>
<dbReference type="SUPFAM" id="SSF53448">
    <property type="entry name" value="Nucleotide-diphospho-sugar transferases"/>
    <property type="match status" value="1"/>
</dbReference>
<dbReference type="InterPro" id="IPR005835">
    <property type="entry name" value="NTP_transferase_dom"/>
</dbReference>
<dbReference type="CDD" id="cd02524">
    <property type="entry name" value="G1P_cytidylyltransferase"/>
    <property type="match status" value="1"/>
</dbReference>
<protein>
    <submittedName>
        <fullName evidence="2">Glucose-1-phosphate cytidylyltransferase</fullName>
        <ecNumber evidence="2">2.7.7.33</ecNumber>
    </submittedName>
</protein>
<dbReference type="RefSeq" id="WP_394833814.1">
    <property type="nucleotide sequence ID" value="NZ_CP089929.1"/>
</dbReference>
<dbReference type="Proteomes" id="UP001374803">
    <property type="component" value="Chromosome"/>
</dbReference>
<keyword evidence="2" id="KW-0548">Nucleotidyltransferase</keyword>
<dbReference type="EC" id="2.7.7.33" evidence="2"/>
<dbReference type="PANTHER" id="PTHR47183:SF1">
    <property type="entry name" value="GLUCOSE-1-PHOSPHATE CYTIDYLYLTRANSFERASE"/>
    <property type="match status" value="1"/>
</dbReference>
<dbReference type="InterPro" id="IPR046981">
    <property type="entry name" value="G1P_cyt_trans"/>
</dbReference>
<proteinExistence type="predicted"/>